<protein>
    <submittedName>
        <fullName evidence="1">Uncharacterized protein</fullName>
    </submittedName>
</protein>
<gene>
    <name evidence="1" type="ORF">EXN66_Car002279</name>
</gene>
<dbReference type="EMBL" id="CM015713">
    <property type="protein sequence ID" value="KAF3686607.1"/>
    <property type="molecule type" value="Genomic_DNA"/>
</dbReference>
<accession>A0A6G1P8N6</accession>
<dbReference type="Proteomes" id="UP000503349">
    <property type="component" value="Chromosome 2"/>
</dbReference>
<evidence type="ECO:0000313" key="2">
    <source>
        <dbReference type="Proteomes" id="UP000503349"/>
    </source>
</evidence>
<reference evidence="2" key="2">
    <citation type="submission" date="2019-02" db="EMBL/GenBank/DDBJ databases">
        <title>Opniocepnalus argus Var Kimnra genome.</title>
        <authorList>
            <person name="Zhou C."/>
            <person name="Xiao S."/>
        </authorList>
    </citation>
    <scope>NUCLEOTIDE SEQUENCE [LARGE SCALE GENOMIC DNA]</scope>
</reference>
<dbReference type="AlphaFoldDB" id="A0A6G1P8N6"/>
<proteinExistence type="predicted"/>
<sequence>MHLSQLFLSNVLNTSSQPAKYSQFDLDSDLAASDLRSFQCSFGFKLSVIDLLHSILKIQ</sequence>
<name>A0A6G1P8N6_CHAAH</name>
<organism evidence="1 2">
    <name type="scientific">Channa argus</name>
    <name type="common">Northern snakehead</name>
    <name type="synonym">Ophicephalus argus</name>
    <dbReference type="NCBI Taxonomy" id="215402"/>
    <lineage>
        <taxon>Eukaryota</taxon>
        <taxon>Metazoa</taxon>
        <taxon>Chordata</taxon>
        <taxon>Craniata</taxon>
        <taxon>Vertebrata</taxon>
        <taxon>Euteleostomi</taxon>
        <taxon>Actinopterygii</taxon>
        <taxon>Neopterygii</taxon>
        <taxon>Teleostei</taxon>
        <taxon>Neoteleostei</taxon>
        <taxon>Acanthomorphata</taxon>
        <taxon>Anabantaria</taxon>
        <taxon>Anabantiformes</taxon>
        <taxon>Channoidei</taxon>
        <taxon>Channidae</taxon>
        <taxon>Channa</taxon>
    </lineage>
</organism>
<reference evidence="1 2" key="1">
    <citation type="submission" date="2019-02" db="EMBL/GenBank/DDBJ databases">
        <title>Opniocepnalus argus genome.</title>
        <authorList>
            <person name="Zhou C."/>
            <person name="Xiao S."/>
        </authorList>
    </citation>
    <scope>NUCLEOTIDE SEQUENCE [LARGE SCALE GENOMIC DNA]</scope>
    <source>
        <strain evidence="1">OARG1902GOOAL</strain>
        <tissue evidence="1">Muscle</tissue>
    </source>
</reference>
<evidence type="ECO:0000313" key="1">
    <source>
        <dbReference type="EMBL" id="KAF3686607.1"/>
    </source>
</evidence>
<keyword evidence="2" id="KW-1185">Reference proteome</keyword>